<dbReference type="GO" id="GO:0043190">
    <property type="term" value="C:ATP-binding cassette (ABC) transporter complex"/>
    <property type="evidence" value="ECO:0007669"/>
    <property type="project" value="InterPro"/>
</dbReference>
<evidence type="ECO:0000256" key="4">
    <source>
        <dbReference type="SAM" id="SignalP"/>
    </source>
</evidence>
<dbReference type="OrthoDB" id="9772924at2"/>
<dbReference type="PROSITE" id="PS51257">
    <property type="entry name" value="PROKAR_LIPOPROTEIN"/>
    <property type="match status" value="1"/>
</dbReference>
<evidence type="ECO:0000313" key="7">
    <source>
        <dbReference type="Proteomes" id="UP000070456"/>
    </source>
</evidence>
<dbReference type="InterPro" id="IPR030678">
    <property type="entry name" value="Peptide/Ni-bd"/>
</dbReference>
<dbReference type="RefSeq" id="WP_068554989.1">
    <property type="nucleotide sequence ID" value="NZ_LOEE01000019.1"/>
</dbReference>
<dbReference type="InterPro" id="IPR039424">
    <property type="entry name" value="SBP_5"/>
</dbReference>
<dbReference type="GO" id="GO:1904680">
    <property type="term" value="F:peptide transmembrane transporter activity"/>
    <property type="evidence" value="ECO:0007669"/>
    <property type="project" value="TreeGrafter"/>
</dbReference>
<dbReference type="GO" id="GO:0042597">
    <property type="term" value="C:periplasmic space"/>
    <property type="evidence" value="ECO:0007669"/>
    <property type="project" value="UniProtKB-ARBA"/>
</dbReference>
<dbReference type="SUPFAM" id="SSF53850">
    <property type="entry name" value="Periplasmic binding protein-like II"/>
    <property type="match status" value="1"/>
</dbReference>
<dbReference type="InterPro" id="IPR000914">
    <property type="entry name" value="SBP_5_dom"/>
</dbReference>
<dbReference type="PANTHER" id="PTHR30290">
    <property type="entry name" value="PERIPLASMIC BINDING COMPONENT OF ABC TRANSPORTER"/>
    <property type="match status" value="1"/>
</dbReference>
<organism evidence="6 7">
    <name type="scientific">Thermotalea metallivorans</name>
    <dbReference type="NCBI Taxonomy" id="520762"/>
    <lineage>
        <taxon>Bacteria</taxon>
        <taxon>Bacillati</taxon>
        <taxon>Bacillota</taxon>
        <taxon>Clostridia</taxon>
        <taxon>Peptostreptococcales</taxon>
        <taxon>Thermotaleaceae</taxon>
        <taxon>Thermotalea</taxon>
    </lineage>
</organism>
<dbReference type="Gene3D" id="3.40.190.10">
    <property type="entry name" value="Periplasmic binding protein-like II"/>
    <property type="match status" value="1"/>
</dbReference>
<name>A0A140L966_9FIRM</name>
<evidence type="ECO:0000256" key="2">
    <source>
        <dbReference type="ARBA" id="ARBA00022448"/>
    </source>
</evidence>
<dbReference type="EMBL" id="LOEE01000019">
    <property type="protein sequence ID" value="KXG77091.1"/>
    <property type="molecule type" value="Genomic_DNA"/>
</dbReference>
<feature type="signal peptide" evidence="4">
    <location>
        <begin position="1"/>
        <end position="21"/>
    </location>
</feature>
<protein>
    <submittedName>
        <fullName evidence="6">Oligopeptide-binding protein AppA</fullName>
    </submittedName>
</protein>
<sequence>MICRKKNICIILIFLLSMVIAGCNQLKGEGGNPEQVPEEKRKPVVGGELALPITQFDILNPILNKNESVYFFNTLIYDSLIQLDGKLQAQPALATEWTPTEDGAGWIFQLRSNVFWHDGQPFTAEDVKFTIDTLKLSTTGTNRSIYSGFAKGIKNTKILSENRILIEMDSPVNSAIEIFQFPIIPKHKFRNSEEVYKAPKDLLVGTGRYKVAAYMGSQYIKLAINEGYWEKKPYVPTIIGKIVPDYAAALTSVEANEASVAKATDFDWEKYSEDKTLKIYEYTTLEYEFLSFNFNKELLADKNIRTAIAYSIDRPALVNEAYLGHATITDTPVHPHSWLYDESAKKYGKEIEKAKKILEDANWRDENKDGILENEGGKRLTLHLLVNHENPQRVETADLIASQLKEIGMEVIVEKVNWEEYQYRLFANRFDMALGGWKLSTVPDLSFALHSAYKGSTNFTGYAHPEMDRLLVEAAMAKSPEVRKQKYREIQKRFIEDLPYFSLFFKNSALIVKDYVKGNVDPRPYNIYYSIDQWYVLDEAE</sequence>
<evidence type="ECO:0000256" key="1">
    <source>
        <dbReference type="ARBA" id="ARBA00005695"/>
    </source>
</evidence>
<comment type="similarity">
    <text evidence="1">Belongs to the bacterial solute-binding protein 5 family.</text>
</comment>
<keyword evidence="3 4" id="KW-0732">Signal</keyword>
<evidence type="ECO:0000259" key="5">
    <source>
        <dbReference type="Pfam" id="PF00496"/>
    </source>
</evidence>
<dbReference type="Proteomes" id="UP000070456">
    <property type="component" value="Unassembled WGS sequence"/>
</dbReference>
<feature type="domain" description="Solute-binding protein family 5" evidence="5">
    <location>
        <begin position="89"/>
        <end position="453"/>
    </location>
</feature>
<gene>
    <name evidence="6" type="primary">appA_1</name>
    <name evidence="6" type="ORF">AN619_06200</name>
</gene>
<dbReference type="CDD" id="cd08513">
    <property type="entry name" value="PBP2_thermophilic_Hb8_like"/>
    <property type="match status" value="1"/>
</dbReference>
<dbReference type="GO" id="GO:0015833">
    <property type="term" value="P:peptide transport"/>
    <property type="evidence" value="ECO:0007669"/>
    <property type="project" value="TreeGrafter"/>
</dbReference>
<dbReference type="Gene3D" id="3.90.76.10">
    <property type="entry name" value="Dipeptide-binding Protein, Domain 1"/>
    <property type="match status" value="1"/>
</dbReference>
<accession>A0A140L966</accession>
<proteinExistence type="inferred from homology"/>
<dbReference type="STRING" id="520762.AN619_06200"/>
<dbReference type="PIRSF" id="PIRSF002741">
    <property type="entry name" value="MppA"/>
    <property type="match status" value="1"/>
</dbReference>
<reference evidence="6 7" key="1">
    <citation type="submission" date="2015-12" db="EMBL/GenBank/DDBJ databases">
        <title>Draft genome sequence of the thermoanaerobe Thermotalea metallivorans, an isolate from the runoff channel of the Great Artesian Basin, Australia.</title>
        <authorList>
            <person name="Patel B.K."/>
        </authorList>
    </citation>
    <scope>NUCLEOTIDE SEQUENCE [LARGE SCALE GENOMIC DNA]</scope>
    <source>
        <strain evidence="6 7">B2-1</strain>
    </source>
</reference>
<evidence type="ECO:0000313" key="6">
    <source>
        <dbReference type="EMBL" id="KXG77091.1"/>
    </source>
</evidence>
<keyword evidence="2" id="KW-0813">Transport</keyword>
<keyword evidence="7" id="KW-1185">Reference proteome</keyword>
<comment type="caution">
    <text evidence="6">The sequence shown here is derived from an EMBL/GenBank/DDBJ whole genome shotgun (WGS) entry which is preliminary data.</text>
</comment>
<evidence type="ECO:0000256" key="3">
    <source>
        <dbReference type="ARBA" id="ARBA00022729"/>
    </source>
</evidence>
<dbReference type="Pfam" id="PF00496">
    <property type="entry name" value="SBP_bac_5"/>
    <property type="match status" value="1"/>
</dbReference>
<dbReference type="Gene3D" id="3.10.105.10">
    <property type="entry name" value="Dipeptide-binding Protein, Domain 3"/>
    <property type="match status" value="1"/>
</dbReference>
<feature type="chain" id="PRO_5007491597" evidence="4">
    <location>
        <begin position="22"/>
        <end position="541"/>
    </location>
</feature>
<dbReference type="PANTHER" id="PTHR30290:SF9">
    <property type="entry name" value="OLIGOPEPTIDE-BINDING PROTEIN APPA"/>
    <property type="match status" value="1"/>
</dbReference>
<dbReference type="AlphaFoldDB" id="A0A140L966"/>